<dbReference type="FunFam" id="3.40.1120.10:FF:000001">
    <property type="entry name" value="Ribosomal protein L15"/>
    <property type="match status" value="1"/>
</dbReference>
<evidence type="ECO:0000256" key="2">
    <source>
        <dbReference type="ARBA" id="ARBA00022980"/>
    </source>
</evidence>
<dbReference type="Proteomes" id="UP000094565">
    <property type="component" value="Chromosome 2"/>
</dbReference>
<dbReference type="PROSITE" id="PS01194">
    <property type="entry name" value="RIBOSOMAL_L15E"/>
    <property type="match status" value="1"/>
</dbReference>
<dbReference type="InterPro" id="IPR012678">
    <property type="entry name" value="Ribosomal_uL23/eL15/eS24_sf"/>
</dbReference>
<dbReference type="Gene3D" id="3.40.1120.10">
    <property type="entry name" value="Ribosomal protein l15e"/>
    <property type="match status" value="1"/>
</dbReference>
<dbReference type="PANTHER" id="PTHR11847">
    <property type="entry name" value="RIBOSOMAL PROTEIN L15"/>
    <property type="match status" value="1"/>
</dbReference>
<dbReference type="AlphaFoldDB" id="A0A1B2JA26"/>
<name>A0A1B2JA26_PICPA</name>
<keyword evidence="2 4" id="KW-0689">Ribosomal protein</keyword>
<evidence type="ECO:0000256" key="4">
    <source>
        <dbReference type="RuleBase" id="RU000663"/>
    </source>
</evidence>
<dbReference type="PANTHER" id="PTHR11847:SF4">
    <property type="entry name" value="LARGE RIBOSOMAL SUBUNIT PROTEIN EL15"/>
    <property type="match status" value="1"/>
</dbReference>
<protein>
    <recommendedName>
        <fullName evidence="4">Ribosomal protein L15</fullName>
    </recommendedName>
</protein>
<keyword evidence="3 4" id="KW-0687">Ribonucleoprotein</keyword>
<dbReference type="GO" id="GO:0003723">
    <property type="term" value="F:RNA binding"/>
    <property type="evidence" value="ECO:0007669"/>
    <property type="project" value="TreeGrafter"/>
</dbReference>
<dbReference type="InterPro" id="IPR000439">
    <property type="entry name" value="Ribosomal_eL15"/>
</dbReference>
<dbReference type="InterPro" id="IPR024794">
    <property type="entry name" value="Rbsml_eL15_core_dom_sf"/>
</dbReference>
<dbReference type="SMART" id="SM01384">
    <property type="entry name" value="Ribosomal_L15e"/>
    <property type="match status" value="1"/>
</dbReference>
<dbReference type="GO" id="GO:0002181">
    <property type="term" value="P:cytoplasmic translation"/>
    <property type="evidence" value="ECO:0007669"/>
    <property type="project" value="TreeGrafter"/>
</dbReference>
<comment type="similarity">
    <text evidence="1 4">Belongs to the eukaryotic ribosomal protein eL15 family.</text>
</comment>
<dbReference type="InterPro" id="IPR020925">
    <property type="entry name" value="Ribosomal_eL15_CS"/>
</dbReference>
<dbReference type="SUPFAM" id="SSF54189">
    <property type="entry name" value="Ribosomal proteins S24e, L23 and L15e"/>
    <property type="match status" value="1"/>
</dbReference>
<proteinExistence type="inferred from homology"/>
<dbReference type="NCBIfam" id="NF003269">
    <property type="entry name" value="PRK04243.1"/>
    <property type="match status" value="1"/>
</dbReference>
<keyword evidence="6" id="KW-1185">Reference proteome</keyword>
<accession>A0A1B2JA26</accession>
<organism evidence="5 6">
    <name type="scientific">Komagataella pastoris</name>
    <name type="common">Yeast</name>
    <name type="synonym">Pichia pastoris</name>
    <dbReference type="NCBI Taxonomy" id="4922"/>
    <lineage>
        <taxon>Eukaryota</taxon>
        <taxon>Fungi</taxon>
        <taxon>Dikarya</taxon>
        <taxon>Ascomycota</taxon>
        <taxon>Saccharomycotina</taxon>
        <taxon>Pichiomycetes</taxon>
        <taxon>Pichiales</taxon>
        <taxon>Pichiaceae</taxon>
        <taxon>Komagataella</taxon>
    </lineage>
</organism>
<dbReference type="GO" id="GO:0003735">
    <property type="term" value="F:structural constituent of ribosome"/>
    <property type="evidence" value="ECO:0007669"/>
    <property type="project" value="InterPro"/>
</dbReference>
<dbReference type="OrthoDB" id="10255148at2759"/>
<evidence type="ECO:0000256" key="3">
    <source>
        <dbReference type="ARBA" id="ARBA00023274"/>
    </source>
</evidence>
<dbReference type="Pfam" id="PF00827">
    <property type="entry name" value="Ribosomal_L15e"/>
    <property type="match status" value="1"/>
</dbReference>
<dbReference type="EMBL" id="CP014585">
    <property type="protein sequence ID" value="ANZ74883.1"/>
    <property type="molecule type" value="Genomic_DNA"/>
</dbReference>
<dbReference type="GO" id="GO:0022625">
    <property type="term" value="C:cytosolic large ribosomal subunit"/>
    <property type="evidence" value="ECO:0007669"/>
    <property type="project" value="TreeGrafter"/>
</dbReference>
<evidence type="ECO:0000313" key="5">
    <source>
        <dbReference type="EMBL" id="ANZ74883.1"/>
    </source>
</evidence>
<reference evidence="5 6" key="1">
    <citation type="submission" date="2016-02" db="EMBL/GenBank/DDBJ databases">
        <title>Comparative genomic and transcriptomic foundation for Pichia pastoris.</title>
        <authorList>
            <person name="Love K.R."/>
            <person name="Shah K.A."/>
            <person name="Whittaker C.A."/>
            <person name="Wu J."/>
            <person name="Bartlett M.C."/>
            <person name="Ma D."/>
            <person name="Leeson R.L."/>
            <person name="Priest M."/>
            <person name="Young S.K."/>
            <person name="Love J.C."/>
        </authorList>
    </citation>
    <scope>NUCLEOTIDE SEQUENCE [LARGE SCALE GENOMIC DNA]</scope>
    <source>
        <strain evidence="5 6">ATCC 28485</strain>
    </source>
</reference>
<evidence type="ECO:0000256" key="1">
    <source>
        <dbReference type="ARBA" id="ARBA00006857"/>
    </source>
</evidence>
<evidence type="ECO:0000313" key="6">
    <source>
        <dbReference type="Proteomes" id="UP000094565"/>
    </source>
</evidence>
<dbReference type="SMR" id="A0A1B2JA26"/>
<sequence>MGAYKYLQELQRKKQSDVMRFLYRIRCWEYRQKTVIHRATKPSRPDKARSLGFKSKKGYVIYRVRVRRGGRKRPVPKGATYGKPTNQGVNQLKYQKSLRSTAEERVGRRISNMRVLNSYWVNQDSTYKFFEVILVDPSHSNIRTDAKINWIVNPVHKHREARGLTSIGKKSRGINKGHLFNKTRAGRFHTWKKHNTLSVWRYRK</sequence>
<gene>
    <name evidence="5" type="ORF">ATY40_BA7502499</name>
</gene>